<dbReference type="InterPro" id="IPR007739">
    <property type="entry name" value="RgpF"/>
</dbReference>
<organism evidence="2 3">
    <name type="scientific">Mobiluncus curtisii</name>
    <dbReference type="NCBI Taxonomy" id="2051"/>
    <lineage>
        <taxon>Bacteria</taxon>
        <taxon>Bacillati</taxon>
        <taxon>Actinomycetota</taxon>
        <taxon>Actinomycetes</taxon>
        <taxon>Actinomycetales</taxon>
        <taxon>Actinomycetaceae</taxon>
        <taxon>Mobiluncus</taxon>
    </lineage>
</organism>
<evidence type="ECO:0000313" key="2">
    <source>
        <dbReference type="EMBL" id="SQB65463.1"/>
    </source>
</evidence>
<dbReference type="EMBL" id="UASJ01000001">
    <property type="protein sequence ID" value="SQB65463.1"/>
    <property type="molecule type" value="Genomic_DNA"/>
</dbReference>
<reference evidence="2 3" key="1">
    <citation type="submission" date="2018-06" db="EMBL/GenBank/DDBJ databases">
        <authorList>
            <consortium name="Pathogen Informatics"/>
            <person name="Doyle S."/>
        </authorList>
    </citation>
    <scope>NUCLEOTIDE SEQUENCE [LARGE SCALE GENOMIC DNA]</scope>
    <source>
        <strain evidence="2 3">NCTC11820</strain>
    </source>
</reference>
<dbReference type="Proteomes" id="UP000250245">
    <property type="component" value="Unassembled WGS sequence"/>
</dbReference>
<protein>
    <submittedName>
        <fullName evidence="2">Rhamnan synthesis protein F</fullName>
    </submittedName>
</protein>
<dbReference type="GeneID" id="55565195"/>
<evidence type="ECO:0000256" key="1">
    <source>
        <dbReference type="SAM" id="MobiDB-lite"/>
    </source>
</evidence>
<accession>A0A2X2YRB6</accession>
<sequence length="356" mass="39908">MNDSENPDLREENRLLRVALEQTKLDLARAGEQVEKLQDELQHQRMFAATAIGQVQEMRASKSWRITAPLRALSRKSHGAKQRKQDSGPTIVQSGRDQITVERGDETALTTAEKVALVASWSKECTASKSVSVYLQELAKNGYATVLISTCEAPGKLQFPHGIPQQTIVLRRPNVGYDFGSWALTLDRYPQVRQAAHVLITNDSMIGPFESLQDLLRLTEEPGPDVTAATLSYQVSGHFQSFFVCFHNGILDAEPWRRFFDSIQEKSDKMSVVLSYELGMHDVCVKNGFSHKELFLPTDLNSGGGNPTLVSWSALVEKGFPFIKRTIYTDPSTAPGGESLKEFVHYRYNEDLEDWV</sequence>
<dbReference type="RefSeq" id="WP_013189112.1">
    <property type="nucleotide sequence ID" value="NZ_CP068112.1"/>
</dbReference>
<feature type="region of interest" description="Disordered" evidence="1">
    <location>
        <begin position="74"/>
        <end position="95"/>
    </location>
</feature>
<proteinExistence type="predicted"/>
<evidence type="ECO:0000313" key="3">
    <source>
        <dbReference type="Proteomes" id="UP000250245"/>
    </source>
</evidence>
<name>A0A2X2YRB6_9ACTO</name>
<gene>
    <name evidence="2" type="ORF">NCTC11820_01530</name>
</gene>
<dbReference type="AlphaFoldDB" id="A0A2X2YRB6"/>
<dbReference type="Pfam" id="PF05045">
    <property type="entry name" value="RgpF"/>
    <property type="match status" value="1"/>
</dbReference>